<dbReference type="InterPro" id="IPR034660">
    <property type="entry name" value="DinB/YfiT-like"/>
</dbReference>
<feature type="domain" description="DinB-like" evidence="1">
    <location>
        <begin position="11"/>
        <end position="150"/>
    </location>
</feature>
<dbReference type="EMBL" id="UOGL01000111">
    <property type="protein sequence ID" value="VAX37255.1"/>
    <property type="molecule type" value="Genomic_DNA"/>
</dbReference>
<gene>
    <name evidence="2" type="ORF">MNBD_PLANCTO02-2360</name>
</gene>
<dbReference type="SUPFAM" id="SSF109854">
    <property type="entry name" value="DinB/YfiT-like putative metalloenzymes"/>
    <property type="match status" value="1"/>
</dbReference>
<evidence type="ECO:0000313" key="2">
    <source>
        <dbReference type="EMBL" id="VAX37255.1"/>
    </source>
</evidence>
<reference evidence="2" key="1">
    <citation type="submission" date="2018-06" db="EMBL/GenBank/DDBJ databases">
        <authorList>
            <person name="Zhirakovskaya E."/>
        </authorList>
    </citation>
    <scope>NUCLEOTIDE SEQUENCE</scope>
</reference>
<dbReference type="Pfam" id="PF12867">
    <property type="entry name" value="DinB_2"/>
    <property type="match status" value="1"/>
</dbReference>
<accession>A0A3B1DY01</accession>
<name>A0A3B1DY01_9ZZZZ</name>
<dbReference type="Gene3D" id="1.20.120.450">
    <property type="entry name" value="dinb family like domain"/>
    <property type="match status" value="1"/>
</dbReference>
<dbReference type="AlphaFoldDB" id="A0A3B1DY01"/>
<proteinExistence type="predicted"/>
<sequence>MSMKEQFKAALQFSRNYSSGLFKNFESADEWVYQANPAANHALWCMGHIAYADNFWVSLFDSEKAHSPEGYKELFGAGSEPQGDASKYPAPEKVFEYFNERRDMLLALLDSFSEEDFAKATTGDAAENFPTYGDVLNASVWHETLHAGQASIASRGLNKPPLLR</sequence>
<evidence type="ECO:0000259" key="1">
    <source>
        <dbReference type="Pfam" id="PF12867"/>
    </source>
</evidence>
<protein>
    <recommendedName>
        <fullName evidence="1">DinB-like domain-containing protein</fullName>
    </recommendedName>
</protein>
<dbReference type="InterPro" id="IPR024775">
    <property type="entry name" value="DinB-like"/>
</dbReference>
<organism evidence="2">
    <name type="scientific">hydrothermal vent metagenome</name>
    <dbReference type="NCBI Taxonomy" id="652676"/>
    <lineage>
        <taxon>unclassified sequences</taxon>
        <taxon>metagenomes</taxon>
        <taxon>ecological metagenomes</taxon>
    </lineage>
</organism>